<keyword evidence="1" id="KW-0808">Transferase</keyword>
<dbReference type="CDD" id="cd02440">
    <property type="entry name" value="AdoMet_MTases"/>
    <property type="match status" value="1"/>
</dbReference>
<sequence length="262" mass="27983">MTPPMARLDPGSSDPEGTIRSYALYYQSGSYDRRYPAPNPRVLAHARRLAGPRTHLIDFGCGSGRYLLALKDGVRLAAGFDPSAAGLDLLRARAAAQGGAPVQVLGPDPGDLARHVARHGPADLMLCLFGVLGHILPRAARLQTLARMRAALAPGGRLLLSVPNRRRRFAREQRHAGAEGAIHYRRQIAGAELCLPYQLFDPESLTAELAAAGFAVARLRAESVLPEAWLLAGRAPRLLDAALTPPCPACWGYGLLAEAVPA</sequence>
<dbReference type="InterPro" id="IPR029063">
    <property type="entry name" value="SAM-dependent_MTases_sf"/>
</dbReference>
<protein>
    <submittedName>
        <fullName evidence="1">Methyltransferase family protein</fullName>
    </submittedName>
</protein>
<evidence type="ECO:0000313" key="1">
    <source>
        <dbReference type="EMBL" id="SNX71095.1"/>
    </source>
</evidence>
<name>A0A285CUL1_9RHOB</name>
<keyword evidence="2" id="KW-1185">Reference proteome</keyword>
<gene>
    <name evidence="1" type="ORF">SAMN05878503_10848</name>
</gene>
<dbReference type="GO" id="GO:0032259">
    <property type="term" value="P:methylation"/>
    <property type="evidence" value="ECO:0007669"/>
    <property type="project" value="UniProtKB-KW"/>
</dbReference>
<dbReference type="Pfam" id="PF13489">
    <property type="entry name" value="Methyltransf_23"/>
    <property type="match status" value="1"/>
</dbReference>
<organism evidence="1 2">
    <name type="scientific">Cereibacter ovatus</name>
    <dbReference type="NCBI Taxonomy" id="439529"/>
    <lineage>
        <taxon>Bacteria</taxon>
        <taxon>Pseudomonadati</taxon>
        <taxon>Pseudomonadota</taxon>
        <taxon>Alphaproteobacteria</taxon>
        <taxon>Rhodobacterales</taxon>
        <taxon>Paracoccaceae</taxon>
        <taxon>Cereibacter</taxon>
    </lineage>
</organism>
<dbReference type="GO" id="GO:0008168">
    <property type="term" value="F:methyltransferase activity"/>
    <property type="evidence" value="ECO:0007669"/>
    <property type="project" value="UniProtKB-KW"/>
</dbReference>
<reference evidence="2" key="1">
    <citation type="submission" date="2017-08" db="EMBL/GenBank/DDBJ databases">
        <authorList>
            <person name="Varghese N."/>
            <person name="Submissions S."/>
        </authorList>
    </citation>
    <scope>NUCLEOTIDE SEQUENCE [LARGE SCALE GENOMIC DNA]</scope>
    <source>
        <strain evidence="2">JA234</strain>
    </source>
</reference>
<dbReference type="AlphaFoldDB" id="A0A285CUL1"/>
<dbReference type="PANTHER" id="PTHR43861">
    <property type="entry name" value="TRANS-ACONITATE 2-METHYLTRANSFERASE-RELATED"/>
    <property type="match status" value="1"/>
</dbReference>
<dbReference type="Gene3D" id="3.40.50.150">
    <property type="entry name" value="Vaccinia Virus protein VP39"/>
    <property type="match status" value="1"/>
</dbReference>
<dbReference type="EMBL" id="OAOQ01000008">
    <property type="protein sequence ID" value="SNX71095.1"/>
    <property type="molecule type" value="Genomic_DNA"/>
</dbReference>
<evidence type="ECO:0000313" key="2">
    <source>
        <dbReference type="Proteomes" id="UP000219467"/>
    </source>
</evidence>
<proteinExistence type="predicted"/>
<dbReference type="SUPFAM" id="SSF53335">
    <property type="entry name" value="S-adenosyl-L-methionine-dependent methyltransferases"/>
    <property type="match status" value="1"/>
</dbReference>
<dbReference type="Proteomes" id="UP000219467">
    <property type="component" value="Unassembled WGS sequence"/>
</dbReference>
<accession>A0A285CUL1</accession>
<keyword evidence="1" id="KW-0489">Methyltransferase</keyword>